<evidence type="ECO:0000313" key="3">
    <source>
        <dbReference type="Proteomes" id="UP001228113"/>
    </source>
</evidence>
<name>A0AA48KBR2_9BACT</name>
<keyword evidence="3" id="KW-1185">Reference proteome</keyword>
<dbReference type="EMBL" id="AP027081">
    <property type="protein sequence ID" value="BDU76384.1"/>
    <property type="molecule type" value="Genomic_DNA"/>
</dbReference>
<dbReference type="InterPro" id="IPR029063">
    <property type="entry name" value="SAM-dependent_MTases_sf"/>
</dbReference>
<gene>
    <name evidence="2" type="ORF">METESE_13420</name>
</gene>
<dbReference type="SUPFAM" id="SSF53335">
    <property type="entry name" value="S-adenosyl-L-methionine-dependent methyltransferases"/>
    <property type="match status" value="1"/>
</dbReference>
<organism evidence="2 3">
    <name type="scientific">Mesoterricola sediminis</name>
    <dbReference type="NCBI Taxonomy" id="2927980"/>
    <lineage>
        <taxon>Bacteria</taxon>
        <taxon>Pseudomonadati</taxon>
        <taxon>Acidobacteriota</taxon>
        <taxon>Holophagae</taxon>
        <taxon>Holophagales</taxon>
        <taxon>Holophagaceae</taxon>
        <taxon>Mesoterricola</taxon>
    </lineage>
</organism>
<dbReference type="KEGG" id="msea:METESE_13420"/>
<accession>A0AA48KBR2</accession>
<dbReference type="PANTHER" id="PTHR43591:SF24">
    <property type="entry name" value="2-METHOXY-6-POLYPRENYL-1,4-BENZOQUINOL METHYLASE, MITOCHONDRIAL"/>
    <property type="match status" value="1"/>
</dbReference>
<evidence type="ECO:0000313" key="2">
    <source>
        <dbReference type="EMBL" id="BDU76384.1"/>
    </source>
</evidence>
<dbReference type="PANTHER" id="PTHR43591">
    <property type="entry name" value="METHYLTRANSFERASE"/>
    <property type="match status" value="1"/>
</dbReference>
<proteinExistence type="predicted"/>
<protein>
    <recommendedName>
        <fullName evidence="1">Methyltransferase type 11 domain-containing protein</fullName>
    </recommendedName>
</protein>
<dbReference type="AlphaFoldDB" id="A0AA48KBR2"/>
<evidence type="ECO:0000259" key="1">
    <source>
        <dbReference type="Pfam" id="PF08241"/>
    </source>
</evidence>
<sequence>MPQETGTRTPPHRWPVHAAARNTHARVLEVVRAHCGPLAGARIVDLPCGAGAFSRDLLALGADVVPADLARNEPFLGDPGAWLKADANARLPFADASVDAFVSIEGIEHFENPSFFLRECHRVLRPGGTLVLSTPNVDSFRSRRSMFTHGYHRYFNPVSAAARDSGHLHAIDMVFMRGLIRDLDLEVLEITVNRAKRRWYYDLLRPWLTRRLPRDMRGVVPFYGEVIIYALRKRG</sequence>
<feature type="domain" description="Methyltransferase type 11" evidence="1">
    <location>
        <begin position="45"/>
        <end position="132"/>
    </location>
</feature>
<dbReference type="CDD" id="cd02440">
    <property type="entry name" value="AdoMet_MTases"/>
    <property type="match status" value="1"/>
</dbReference>
<dbReference type="Gene3D" id="3.40.50.150">
    <property type="entry name" value="Vaccinia Virus protein VP39"/>
    <property type="match status" value="1"/>
</dbReference>
<dbReference type="Pfam" id="PF08241">
    <property type="entry name" value="Methyltransf_11"/>
    <property type="match status" value="1"/>
</dbReference>
<dbReference type="InterPro" id="IPR013216">
    <property type="entry name" value="Methyltransf_11"/>
</dbReference>
<dbReference type="RefSeq" id="WP_316411372.1">
    <property type="nucleotide sequence ID" value="NZ_AP027081.1"/>
</dbReference>
<dbReference type="Proteomes" id="UP001228113">
    <property type="component" value="Chromosome"/>
</dbReference>
<dbReference type="GO" id="GO:0008757">
    <property type="term" value="F:S-adenosylmethionine-dependent methyltransferase activity"/>
    <property type="evidence" value="ECO:0007669"/>
    <property type="project" value="InterPro"/>
</dbReference>
<reference evidence="2" key="1">
    <citation type="journal article" date="2023" name="Int. J. Syst. Evol. Microbiol.">
        <title>Mesoterricola silvestris gen. nov., sp. nov., Mesoterricola sediminis sp. nov., Geothrix oryzae sp. nov., Geothrix edaphica sp. nov., Geothrix rubra sp. nov., and Geothrix limicola sp. nov., six novel members of Acidobacteriota isolated from soils.</title>
        <authorList>
            <person name="Itoh H."/>
            <person name="Sugisawa Y."/>
            <person name="Mise K."/>
            <person name="Xu Z."/>
            <person name="Kuniyasu M."/>
            <person name="Ushijima N."/>
            <person name="Kawano K."/>
            <person name="Kobayashi E."/>
            <person name="Shiratori Y."/>
            <person name="Masuda Y."/>
            <person name="Senoo K."/>
        </authorList>
    </citation>
    <scope>NUCLEOTIDE SEQUENCE</scope>
    <source>
        <strain evidence="2">W786</strain>
    </source>
</reference>